<dbReference type="PANTHER" id="PTHR33495">
    <property type="entry name" value="ANTI-SIGMA FACTOR ANTAGONIST TM_1081-RELATED-RELATED"/>
    <property type="match status" value="1"/>
</dbReference>
<comment type="caution">
    <text evidence="4">The sequence shown here is derived from an EMBL/GenBank/DDBJ whole genome shotgun (WGS) entry which is preliminary data.</text>
</comment>
<dbReference type="InterPro" id="IPR003658">
    <property type="entry name" value="Anti-sigma_ant"/>
</dbReference>
<reference evidence="4 5" key="1">
    <citation type="journal article" date="2020" name="ISME J.">
        <title>Comparative genomics reveals insights into cyanobacterial evolution and habitat adaptation.</title>
        <authorList>
            <person name="Chen M.Y."/>
            <person name="Teng W.K."/>
            <person name="Zhao L."/>
            <person name="Hu C.X."/>
            <person name="Zhou Y.K."/>
            <person name="Han B.P."/>
            <person name="Song L.R."/>
            <person name="Shu W.S."/>
        </authorList>
    </citation>
    <scope>NUCLEOTIDE SEQUENCE [LARGE SCALE GENOMIC DNA]</scope>
    <source>
        <strain evidence="4 5">FACHB-248</strain>
    </source>
</reference>
<gene>
    <name evidence="4" type="ORF">H6G81_28340</name>
</gene>
<dbReference type="PROSITE" id="PS50801">
    <property type="entry name" value="STAS"/>
    <property type="match status" value="1"/>
</dbReference>
<dbReference type="EMBL" id="JACJTA010000089">
    <property type="protein sequence ID" value="MBD2608321.1"/>
    <property type="molecule type" value="Genomic_DNA"/>
</dbReference>
<dbReference type="Gene3D" id="3.30.750.24">
    <property type="entry name" value="STAS domain"/>
    <property type="match status" value="1"/>
</dbReference>
<dbReference type="Pfam" id="PF01740">
    <property type="entry name" value="STAS"/>
    <property type="match status" value="1"/>
</dbReference>
<proteinExistence type="inferred from homology"/>
<evidence type="ECO:0000313" key="4">
    <source>
        <dbReference type="EMBL" id="MBD2608321.1"/>
    </source>
</evidence>
<dbReference type="PANTHER" id="PTHR33495:SF2">
    <property type="entry name" value="ANTI-SIGMA FACTOR ANTAGONIST TM_1081-RELATED"/>
    <property type="match status" value="1"/>
</dbReference>
<comment type="similarity">
    <text evidence="1 2">Belongs to the anti-sigma-factor antagonist family.</text>
</comment>
<organism evidence="4 5">
    <name type="scientific">Scytonema hofmannii FACHB-248</name>
    <dbReference type="NCBI Taxonomy" id="1842502"/>
    <lineage>
        <taxon>Bacteria</taxon>
        <taxon>Bacillati</taxon>
        <taxon>Cyanobacteriota</taxon>
        <taxon>Cyanophyceae</taxon>
        <taxon>Nostocales</taxon>
        <taxon>Scytonemataceae</taxon>
        <taxon>Scytonema</taxon>
    </lineage>
</organism>
<dbReference type="InterPro" id="IPR002645">
    <property type="entry name" value="STAS_dom"/>
</dbReference>
<sequence length="106" mass="11550">MQAVLEESPKIAIIRPQSCLNAANALEFERDLTAALRQNDISILVVDFAAVESLDSAGLMALVSALKLAQSLGRRFSLCDVSPAIKIIFELTQLDEVFEIIEGMTQ</sequence>
<evidence type="ECO:0000256" key="1">
    <source>
        <dbReference type="ARBA" id="ARBA00009013"/>
    </source>
</evidence>
<dbReference type="NCBIfam" id="TIGR00377">
    <property type="entry name" value="ant_ant_sig"/>
    <property type="match status" value="1"/>
</dbReference>
<evidence type="ECO:0000256" key="2">
    <source>
        <dbReference type="RuleBase" id="RU003749"/>
    </source>
</evidence>
<feature type="domain" description="STAS" evidence="3">
    <location>
        <begin position="1"/>
        <end position="106"/>
    </location>
</feature>
<protein>
    <recommendedName>
        <fullName evidence="2">Anti-sigma factor antagonist</fullName>
    </recommendedName>
</protein>
<evidence type="ECO:0000313" key="5">
    <source>
        <dbReference type="Proteomes" id="UP000660380"/>
    </source>
</evidence>
<dbReference type="SUPFAM" id="SSF52091">
    <property type="entry name" value="SpoIIaa-like"/>
    <property type="match status" value="1"/>
</dbReference>
<accession>A0ABR8GXP7</accession>
<dbReference type="CDD" id="cd07043">
    <property type="entry name" value="STAS_anti-anti-sigma_factors"/>
    <property type="match status" value="1"/>
</dbReference>
<evidence type="ECO:0000259" key="3">
    <source>
        <dbReference type="PROSITE" id="PS50801"/>
    </source>
</evidence>
<dbReference type="Proteomes" id="UP000660380">
    <property type="component" value="Unassembled WGS sequence"/>
</dbReference>
<dbReference type="RefSeq" id="WP_029633223.1">
    <property type="nucleotide sequence ID" value="NZ_JACJTA010000089.1"/>
</dbReference>
<dbReference type="InterPro" id="IPR036513">
    <property type="entry name" value="STAS_dom_sf"/>
</dbReference>
<keyword evidence="5" id="KW-1185">Reference proteome</keyword>
<name>A0ABR8GXP7_9CYAN</name>